<evidence type="ECO:0000313" key="1">
    <source>
        <dbReference type="EMBL" id="PKY55288.1"/>
    </source>
</evidence>
<sequence length="165" mass="19297">MFLEDILKADRMTLMKWKHLYKEKEIEKELLEDASGSVRKIKNEYMIGRAEKSKIHIKYFDENEKQKKNSIITWNDVQVIDEGGLDLNNSPSLKKCEGCIKNISKKKGSKECLIYLEGECSRVIEKRKEEGVIKPYETLNNIIKKMNGLEDTVKKKGSMKHIMKR</sequence>
<dbReference type="Proteomes" id="UP000234323">
    <property type="component" value="Unassembled WGS sequence"/>
</dbReference>
<dbReference type="AlphaFoldDB" id="A0A2I1H8U2"/>
<keyword evidence="2" id="KW-1185">Reference proteome</keyword>
<comment type="caution">
    <text evidence="1">The sequence shown here is derived from an EMBL/GenBank/DDBJ whole genome shotgun (WGS) entry which is preliminary data.</text>
</comment>
<proteinExistence type="predicted"/>
<organism evidence="1 2">
    <name type="scientific">Rhizophagus irregularis</name>
    <dbReference type="NCBI Taxonomy" id="588596"/>
    <lineage>
        <taxon>Eukaryota</taxon>
        <taxon>Fungi</taxon>
        <taxon>Fungi incertae sedis</taxon>
        <taxon>Mucoromycota</taxon>
        <taxon>Glomeromycotina</taxon>
        <taxon>Glomeromycetes</taxon>
        <taxon>Glomerales</taxon>
        <taxon>Glomeraceae</taxon>
        <taxon>Rhizophagus</taxon>
    </lineage>
</organism>
<gene>
    <name evidence="1" type="ORF">RhiirA4_474633</name>
</gene>
<dbReference type="VEuPathDB" id="FungiDB:RhiirA1_474456"/>
<reference evidence="1 2" key="1">
    <citation type="submission" date="2015-10" db="EMBL/GenBank/DDBJ databases">
        <title>Genome analyses suggest a sexual origin of heterokaryosis in a supposedly ancient asexual fungus.</title>
        <authorList>
            <person name="Ropars J."/>
            <person name="Sedzielewska K."/>
            <person name="Noel J."/>
            <person name="Charron P."/>
            <person name="Farinelli L."/>
            <person name="Marton T."/>
            <person name="Kruger M."/>
            <person name="Pelin A."/>
            <person name="Brachmann A."/>
            <person name="Corradi N."/>
        </authorList>
    </citation>
    <scope>NUCLEOTIDE SEQUENCE [LARGE SCALE GENOMIC DNA]</scope>
    <source>
        <strain evidence="1 2">A4</strain>
    </source>
</reference>
<evidence type="ECO:0000313" key="2">
    <source>
        <dbReference type="Proteomes" id="UP000234323"/>
    </source>
</evidence>
<dbReference type="EMBL" id="LLXI01001818">
    <property type="protein sequence ID" value="PKY55288.1"/>
    <property type="molecule type" value="Genomic_DNA"/>
</dbReference>
<accession>A0A2I1H8U2</accession>
<name>A0A2I1H8U2_9GLOM</name>
<protein>
    <submittedName>
        <fullName evidence="1">Uncharacterized protein</fullName>
    </submittedName>
</protein>